<dbReference type="NCBIfam" id="TIGR00171">
    <property type="entry name" value="leuD"/>
    <property type="match status" value="1"/>
</dbReference>
<comment type="pathway">
    <text evidence="3 10">Amino-acid biosynthesis; L-leucine biosynthesis; L-leucine from 3-methyl-2-oxobutanoate: step 2/4.</text>
</comment>
<feature type="domain" description="Aconitase A/isopropylmalate dehydratase small subunit swivel" evidence="11">
    <location>
        <begin position="15"/>
        <end position="133"/>
    </location>
</feature>
<keyword evidence="9 10" id="KW-0100">Branched-chain amino acid biosynthesis</keyword>
<sequence length="214" mass="23528">MSASIASTDAGAGFVELVSRTVVLRERNIDTDQIIPARFLTTTERKGLGKFAFNDWRYLADGSPNPAFEFNKLANAGAAILVAGRNFGCGSSREHAPWALTDLGLRAVISSEIADIFRSNSLKNGLLPVVVEQALLDELLARPGIELRIDVRERRLHLPDGRSVEFPLDAFAQTCLIEGVDQLGYLLRQQQAINHYEQRRAAAQSPSQESSHAR</sequence>
<comment type="similarity">
    <text evidence="4 10">Belongs to the LeuD family. LeuD type 1 subfamily.</text>
</comment>
<evidence type="ECO:0000256" key="8">
    <source>
        <dbReference type="ARBA" id="ARBA00023239"/>
    </source>
</evidence>
<comment type="function">
    <text evidence="2 10">Catalyzes the isomerization between 2-isopropylmalate and 3-isopropylmalate, via the formation of 2-isopropylmaleate.</text>
</comment>
<dbReference type="InterPro" id="IPR015928">
    <property type="entry name" value="Aconitase/3IPM_dehydase_swvl"/>
</dbReference>
<evidence type="ECO:0000256" key="9">
    <source>
        <dbReference type="ARBA" id="ARBA00023304"/>
    </source>
</evidence>
<evidence type="ECO:0000259" key="11">
    <source>
        <dbReference type="Pfam" id="PF00694"/>
    </source>
</evidence>
<evidence type="ECO:0000256" key="10">
    <source>
        <dbReference type="HAMAP-Rule" id="MF_01031"/>
    </source>
</evidence>
<protein>
    <recommendedName>
        <fullName evidence="10">3-isopropylmalate dehydratase small subunit</fullName>
        <ecNumber evidence="10">4.2.1.33</ecNumber>
    </recommendedName>
    <alternativeName>
        <fullName evidence="10">Alpha-IPM isomerase</fullName>
        <shortName evidence="10">IPMI</shortName>
    </alternativeName>
    <alternativeName>
        <fullName evidence="10">Isopropylmalate isomerase</fullName>
    </alternativeName>
</protein>
<dbReference type="NCBIfam" id="NF002458">
    <property type="entry name" value="PRK01641.1"/>
    <property type="match status" value="1"/>
</dbReference>
<reference evidence="12 13" key="1">
    <citation type="submission" date="2024-02" db="EMBL/GenBank/DDBJ databases">
        <title>Lysobacter Genome Sequencing and Mining.</title>
        <authorList>
            <person name="Bierman J."/>
            <person name="Walker M.C."/>
        </authorList>
    </citation>
    <scope>NUCLEOTIDE SEQUENCE [LARGE SCALE GENOMIC DNA]</scope>
    <source>
        <strain evidence="12 13">PB6250</strain>
    </source>
</reference>
<evidence type="ECO:0000256" key="4">
    <source>
        <dbReference type="ARBA" id="ARBA00009845"/>
    </source>
</evidence>
<dbReference type="GO" id="GO:0003861">
    <property type="term" value="F:3-isopropylmalate dehydratase activity"/>
    <property type="evidence" value="ECO:0007669"/>
    <property type="project" value="UniProtKB-EC"/>
</dbReference>
<dbReference type="Pfam" id="PF00694">
    <property type="entry name" value="Aconitase_C"/>
    <property type="match status" value="1"/>
</dbReference>
<dbReference type="EC" id="4.2.1.33" evidence="10"/>
<dbReference type="InterPro" id="IPR050075">
    <property type="entry name" value="LeuD"/>
</dbReference>
<evidence type="ECO:0000256" key="2">
    <source>
        <dbReference type="ARBA" id="ARBA00002695"/>
    </source>
</evidence>
<evidence type="ECO:0000313" key="13">
    <source>
        <dbReference type="Proteomes" id="UP001387215"/>
    </source>
</evidence>
<keyword evidence="6 10" id="KW-0432">Leucine biosynthesis</keyword>
<keyword evidence="7 10" id="KW-0028">Amino-acid biosynthesis</keyword>
<evidence type="ECO:0000256" key="5">
    <source>
        <dbReference type="ARBA" id="ARBA00011271"/>
    </source>
</evidence>
<evidence type="ECO:0000256" key="6">
    <source>
        <dbReference type="ARBA" id="ARBA00022430"/>
    </source>
</evidence>
<keyword evidence="8 10" id="KW-0456">Lyase</keyword>
<evidence type="ECO:0000313" key="12">
    <source>
        <dbReference type="EMBL" id="MEI2456670.1"/>
    </source>
</evidence>
<comment type="caution">
    <text evidence="12">The sequence shown here is derived from an EMBL/GenBank/DDBJ whole genome shotgun (WGS) entry which is preliminary data.</text>
</comment>
<comment type="catalytic activity">
    <reaction evidence="1 10">
        <text>(2R,3S)-3-isopropylmalate = (2S)-2-isopropylmalate</text>
        <dbReference type="Rhea" id="RHEA:32287"/>
        <dbReference type="ChEBI" id="CHEBI:1178"/>
        <dbReference type="ChEBI" id="CHEBI:35121"/>
        <dbReference type="EC" id="4.2.1.33"/>
    </reaction>
</comment>
<dbReference type="Proteomes" id="UP001387215">
    <property type="component" value="Unassembled WGS sequence"/>
</dbReference>
<accession>A0ABU8D6M7</accession>
<evidence type="ECO:0000256" key="1">
    <source>
        <dbReference type="ARBA" id="ARBA00000491"/>
    </source>
</evidence>
<comment type="subunit">
    <text evidence="5 10">Heterodimer of LeuC and LeuD.</text>
</comment>
<keyword evidence="13" id="KW-1185">Reference proteome</keyword>
<evidence type="ECO:0000256" key="7">
    <source>
        <dbReference type="ARBA" id="ARBA00022605"/>
    </source>
</evidence>
<dbReference type="InterPro" id="IPR000573">
    <property type="entry name" value="AconitaseA/IPMdHydase_ssu_swvl"/>
</dbReference>
<dbReference type="SUPFAM" id="SSF52016">
    <property type="entry name" value="LeuD/IlvD-like"/>
    <property type="match status" value="1"/>
</dbReference>
<dbReference type="HAMAP" id="MF_01031">
    <property type="entry name" value="LeuD_type1"/>
    <property type="match status" value="1"/>
</dbReference>
<dbReference type="RefSeq" id="WP_336132559.1">
    <property type="nucleotide sequence ID" value="NZ_JBANDL010000002.1"/>
</dbReference>
<evidence type="ECO:0000256" key="3">
    <source>
        <dbReference type="ARBA" id="ARBA00004729"/>
    </source>
</evidence>
<organism evidence="12 13">
    <name type="scientific">Lysobacter firmicutimachus</name>
    <dbReference type="NCBI Taxonomy" id="1792846"/>
    <lineage>
        <taxon>Bacteria</taxon>
        <taxon>Pseudomonadati</taxon>
        <taxon>Pseudomonadota</taxon>
        <taxon>Gammaproteobacteria</taxon>
        <taxon>Lysobacterales</taxon>
        <taxon>Lysobacteraceae</taxon>
        <taxon>Lysobacter</taxon>
    </lineage>
</organism>
<gene>
    <name evidence="10 12" type="primary">leuD</name>
    <name evidence="12" type="ORF">V2J18_18605</name>
</gene>
<dbReference type="InterPro" id="IPR004431">
    <property type="entry name" value="3-IsopropMal_deHydase_ssu"/>
</dbReference>
<dbReference type="CDD" id="cd01577">
    <property type="entry name" value="IPMI_Swivel"/>
    <property type="match status" value="1"/>
</dbReference>
<dbReference type="EMBL" id="JBANDL010000002">
    <property type="protein sequence ID" value="MEI2456670.1"/>
    <property type="molecule type" value="Genomic_DNA"/>
</dbReference>
<dbReference type="InterPro" id="IPR033940">
    <property type="entry name" value="IPMI_Swivel"/>
</dbReference>
<dbReference type="PANTHER" id="PTHR43345">
    <property type="entry name" value="3-ISOPROPYLMALATE DEHYDRATASE SMALL SUBUNIT 2-RELATED-RELATED"/>
    <property type="match status" value="1"/>
</dbReference>
<proteinExistence type="inferred from homology"/>
<dbReference type="Gene3D" id="3.20.19.10">
    <property type="entry name" value="Aconitase, domain 4"/>
    <property type="match status" value="1"/>
</dbReference>
<name>A0ABU8D6M7_9GAMM</name>
<dbReference type="PANTHER" id="PTHR43345:SF5">
    <property type="entry name" value="3-ISOPROPYLMALATE DEHYDRATASE SMALL SUBUNIT"/>
    <property type="match status" value="1"/>
</dbReference>